<dbReference type="RefSeq" id="WP_157569327.1">
    <property type="nucleotide sequence ID" value="NZ_WPIK01000020.1"/>
</dbReference>
<comment type="caution">
    <text evidence="1">The sequence shown here is derived from an EMBL/GenBank/DDBJ whole genome shotgun (WGS) entry which is preliminary data.</text>
</comment>
<evidence type="ECO:0000313" key="2">
    <source>
        <dbReference type="Proteomes" id="UP000462014"/>
    </source>
</evidence>
<dbReference type="EMBL" id="WPIK01000020">
    <property type="protein sequence ID" value="MVN23256.1"/>
    <property type="molecule type" value="Genomic_DNA"/>
</dbReference>
<dbReference type="AlphaFoldDB" id="A0A7K1T113"/>
<gene>
    <name evidence="1" type="ORF">GO621_17165</name>
</gene>
<evidence type="ECO:0000313" key="1">
    <source>
        <dbReference type="EMBL" id="MVN23256.1"/>
    </source>
</evidence>
<sequence>MFPTVSKSTKKTIFSTFSAKFCLVYAVFITLFFTSGVQAQIGPIVLTPQKLITIPKEFYIAQITDERPEQKAVAWIYPAAINLKQKTGLQAVDLKGGGLAAIQDFIWQSLPSDKKLRPVLMHIKECRVTESLSAQNRVEGKVALSLSFDLLAGEGSIFLTNYRIDSKYTRPDNQINVPASMLSSSLNAALKYFNTWMDSQANNNPKLAREVKVTFKEYQQKQEGDTIYYAVNRPLRWDDFQDKPRGSKYAASVFPSFGFEEKTEIANGVISIKLEMKTFVPKSGCWVKDFSRDDYTLNHEQRHFDIVKIIEQRFEQKIRATPLSVLNYEGIINYQFYNYFGEMNHLQDQYDDETRHGLNTGEQERWNQRIDQELTALGIKAKNAS</sequence>
<accession>A0A7K1T113</accession>
<reference evidence="1 2" key="1">
    <citation type="submission" date="2019-12" db="EMBL/GenBank/DDBJ databases">
        <title>Mucilaginibacter sp. HMF7410 genome sequencing and assembly.</title>
        <authorList>
            <person name="Kang H."/>
            <person name="Cha I."/>
            <person name="Kim H."/>
            <person name="Joh K."/>
        </authorList>
    </citation>
    <scope>NUCLEOTIDE SEQUENCE [LARGE SCALE GENOMIC DNA]</scope>
    <source>
        <strain evidence="1 2">HMF7410</strain>
    </source>
</reference>
<dbReference type="Proteomes" id="UP000462014">
    <property type="component" value="Unassembled WGS sequence"/>
</dbReference>
<name>A0A7K1T113_9SPHI</name>
<organism evidence="1 2">
    <name type="scientific">Mucilaginibacter arboris</name>
    <dbReference type="NCBI Taxonomy" id="2682090"/>
    <lineage>
        <taxon>Bacteria</taxon>
        <taxon>Pseudomonadati</taxon>
        <taxon>Bacteroidota</taxon>
        <taxon>Sphingobacteriia</taxon>
        <taxon>Sphingobacteriales</taxon>
        <taxon>Sphingobacteriaceae</taxon>
        <taxon>Mucilaginibacter</taxon>
    </lineage>
</organism>
<protein>
    <recommendedName>
        <fullName evidence="3">DUF922 domain-containing protein</fullName>
    </recommendedName>
</protein>
<keyword evidence="2" id="KW-1185">Reference proteome</keyword>
<proteinExistence type="predicted"/>
<evidence type="ECO:0008006" key="3">
    <source>
        <dbReference type="Google" id="ProtNLM"/>
    </source>
</evidence>